<dbReference type="InterPro" id="IPR006775">
    <property type="entry name" value="GH116_catalytic"/>
</dbReference>
<evidence type="ECO:0000313" key="4">
    <source>
        <dbReference type="Proteomes" id="UP000610960"/>
    </source>
</evidence>
<dbReference type="RefSeq" id="WP_188595778.1">
    <property type="nucleotide sequence ID" value="NZ_BMNL01000001.1"/>
</dbReference>
<evidence type="ECO:0000259" key="1">
    <source>
        <dbReference type="Pfam" id="PF04685"/>
    </source>
</evidence>
<dbReference type="GO" id="GO:0008422">
    <property type="term" value="F:beta-glucosidase activity"/>
    <property type="evidence" value="ECO:0007669"/>
    <property type="project" value="TreeGrafter"/>
</dbReference>
<dbReference type="PANTHER" id="PTHR12654:SF0">
    <property type="entry name" value="NON-LYSOSOMAL GLUCOSYLCERAMIDASE"/>
    <property type="match status" value="1"/>
</dbReference>
<reference evidence="3" key="1">
    <citation type="journal article" date="2014" name="Int. J. Syst. Evol. Microbiol.">
        <title>Complete genome sequence of Corynebacterium casei LMG S-19264T (=DSM 44701T), isolated from a smear-ripened cheese.</title>
        <authorList>
            <consortium name="US DOE Joint Genome Institute (JGI-PGF)"/>
            <person name="Walter F."/>
            <person name="Albersmeier A."/>
            <person name="Kalinowski J."/>
            <person name="Ruckert C."/>
        </authorList>
    </citation>
    <scope>NUCLEOTIDE SEQUENCE</scope>
    <source>
        <strain evidence="3">JCM 10088</strain>
    </source>
</reference>
<dbReference type="Gene3D" id="1.50.10.10">
    <property type="match status" value="1"/>
</dbReference>
<dbReference type="SUPFAM" id="SSF48208">
    <property type="entry name" value="Six-hairpin glycosidases"/>
    <property type="match status" value="1"/>
</dbReference>
<evidence type="ECO:0008006" key="5">
    <source>
        <dbReference type="Google" id="ProtNLM"/>
    </source>
</evidence>
<evidence type="ECO:0000259" key="2">
    <source>
        <dbReference type="Pfam" id="PF12215"/>
    </source>
</evidence>
<name>A0A830GRJ1_9CREN</name>
<dbReference type="AlphaFoldDB" id="A0A830GRJ1"/>
<dbReference type="InterPro" id="IPR008928">
    <property type="entry name" value="6-hairpin_glycosidase_sf"/>
</dbReference>
<dbReference type="InterPro" id="IPR024462">
    <property type="entry name" value="GH116_N"/>
</dbReference>
<proteinExistence type="predicted"/>
<comment type="caution">
    <text evidence="3">The sequence shown here is derived from an EMBL/GenBank/DDBJ whole genome shotgun (WGS) entry which is preliminary data.</text>
</comment>
<dbReference type="Pfam" id="PF04685">
    <property type="entry name" value="DUF608"/>
    <property type="match status" value="1"/>
</dbReference>
<sequence length="681" mass="77007">MVTYKSDDPIANGVPLGGIGAGKVEINNKGKMVNITIANNWSFPIKEMQGFHIFIKPDDADPFFLQDELNFINLNKFSTKLIFEGRYPFVRIRGGTVNAMMEAFSPIIPSDVVNSSLPAIGISIRVSGSRGGIVGISFSNICGISKIGRYNEQVRNGIRAKNAKSNEYDPYNGEITLIAESPSNIVAQYNFQVDRKLEKALNLHRVIEDERPWMAIIEGRELRADSGESRGSYYSPAGMVLSRYEGGDDVKFVFSWFFNRPWVYYPYRHYYSNYFSSSMEVADYFMDNFDEFRRKTLNWQENLIDPSLPEWLRDAVINSTYILSSSTWLDEKGRFSLYEAPEVGPMLGTIGGVTYEAGSLPVVLMFPELEKSFLKMLAANMRENGYIPHDLGTFSLDAPSDGTTAPPEWKDTNTTFILLIYRYYLRTKDLDFLKEMYPYMLKAMQWISSQDRDGDGLPELDGSCDTGYDCVPMEGNSSYTSSLFIAAALALIDVSKILNDDKTTEELSALLVRARDSFRRLFDGRKFIAWTGKPQHHNASFAAQIFGEWWAFILGMEDIVERSKISLALDTIREVNGNSSTYCTPNMAREDGGPVDIDSQLTSSWPRLVFSLSALAYSMGKTEWLNIAKKEWDNLVRLGLAWNHPSIIHGDDGQPDKPFLDHYIGSAALWSFTYKYASERT</sequence>
<dbReference type="PANTHER" id="PTHR12654">
    <property type="entry name" value="BILE ACID BETA-GLUCOSIDASE-RELATED"/>
    <property type="match status" value="1"/>
</dbReference>
<feature type="domain" description="Glycosyl-hydrolase family 116 N-terminal" evidence="2">
    <location>
        <begin position="13"/>
        <end position="291"/>
    </location>
</feature>
<dbReference type="EMBL" id="BMNL01000001">
    <property type="protein sequence ID" value="GGP19597.1"/>
    <property type="molecule type" value="Genomic_DNA"/>
</dbReference>
<dbReference type="Pfam" id="PF12215">
    <property type="entry name" value="Glyco_hydr_116N"/>
    <property type="match status" value="1"/>
</dbReference>
<dbReference type="Proteomes" id="UP000610960">
    <property type="component" value="Unassembled WGS sequence"/>
</dbReference>
<dbReference type="InterPro" id="IPR012341">
    <property type="entry name" value="6hp_glycosidase-like_sf"/>
</dbReference>
<evidence type="ECO:0000313" key="3">
    <source>
        <dbReference type="EMBL" id="GGP19597.1"/>
    </source>
</evidence>
<accession>A0A830GRJ1</accession>
<organism evidence="3 4">
    <name type="scientific">Thermocladium modestius</name>
    <dbReference type="NCBI Taxonomy" id="62609"/>
    <lineage>
        <taxon>Archaea</taxon>
        <taxon>Thermoproteota</taxon>
        <taxon>Thermoprotei</taxon>
        <taxon>Thermoproteales</taxon>
        <taxon>Thermoproteaceae</taxon>
        <taxon>Thermocladium</taxon>
    </lineage>
</organism>
<feature type="domain" description="Glycosyl-hydrolase family 116 catalytic region" evidence="1">
    <location>
        <begin position="333"/>
        <end position="671"/>
    </location>
</feature>
<protein>
    <recommendedName>
        <fullName evidence="5">Glycosyl-hydrolase family 116 catalytic region domain-containing protein</fullName>
    </recommendedName>
</protein>
<dbReference type="GO" id="GO:0005975">
    <property type="term" value="P:carbohydrate metabolic process"/>
    <property type="evidence" value="ECO:0007669"/>
    <property type="project" value="InterPro"/>
</dbReference>
<keyword evidence="4" id="KW-1185">Reference proteome</keyword>
<gene>
    <name evidence="3" type="ORF">GCM10007981_03920</name>
</gene>
<dbReference type="InterPro" id="IPR052566">
    <property type="entry name" value="Non-lysos_glucosylceramidase"/>
</dbReference>
<reference evidence="3" key="2">
    <citation type="submission" date="2020-09" db="EMBL/GenBank/DDBJ databases">
        <authorList>
            <person name="Sun Q."/>
            <person name="Ohkuma M."/>
        </authorList>
    </citation>
    <scope>NUCLEOTIDE SEQUENCE</scope>
    <source>
        <strain evidence="3">JCM 10088</strain>
    </source>
</reference>
<dbReference type="OrthoDB" id="43766at2157"/>